<dbReference type="RefSeq" id="XP_010269983.1">
    <property type="nucleotide sequence ID" value="XM_010271681.2"/>
</dbReference>
<dbReference type="InterPro" id="IPR045185">
    <property type="entry name" value="PUB22/23/24-like"/>
</dbReference>
<organism evidence="7 8">
    <name type="scientific">Nelumbo nucifera</name>
    <name type="common">Sacred lotus</name>
    <dbReference type="NCBI Taxonomy" id="4432"/>
    <lineage>
        <taxon>Eukaryota</taxon>
        <taxon>Viridiplantae</taxon>
        <taxon>Streptophyta</taxon>
        <taxon>Embryophyta</taxon>
        <taxon>Tracheophyta</taxon>
        <taxon>Spermatophyta</taxon>
        <taxon>Magnoliopsida</taxon>
        <taxon>Proteales</taxon>
        <taxon>Nelumbonaceae</taxon>
        <taxon>Nelumbo</taxon>
    </lineage>
</organism>
<dbReference type="InterPro" id="IPR003613">
    <property type="entry name" value="Ubox_domain"/>
</dbReference>
<dbReference type="InterPro" id="IPR045210">
    <property type="entry name" value="RING-Ubox_PUB"/>
</dbReference>
<evidence type="ECO:0000256" key="5">
    <source>
        <dbReference type="RuleBase" id="RU369093"/>
    </source>
</evidence>
<evidence type="ECO:0000259" key="6">
    <source>
        <dbReference type="PROSITE" id="PS51698"/>
    </source>
</evidence>
<dbReference type="GO" id="GO:0061630">
    <property type="term" value="F:ubiquitin protein ligase activity"/>
    <property type="evidence" value="ECO:0007669"/>
    <property type="project" value="UniProtKB-UniRule"/>
</dbReference>
<dbReference type="PANTHER" id="PTHR22849:SF23">
    <property type="entry name" value="U-BOX DOMAIN-CONTAINING PROTEIN"/>
    <property type="match status" value="1"/>
</dbReference>
<feature type="domain" description="U-box" evidence="6">
    <location>
        <begin position="12"/>
        <end position="87"/>
    </location>
</feature>
<keyword evidence="3 5" id="KW-0808">Transferase</keyword>
<sequence>MANEKQADESMETPLHFRCPISMEIMKDPVIISTGVTYERKSIEKWFFKYNKKTCPATMQTIHNFDLTPNLTLKSLILSWHHQQSHHSQPSSPPAVSIKHHELVSLLTTIESTPFMVTSLKKLRAVIGFNDEVKDDFVQSGGVEVLTRIIVQILLVDTSDFTAFRACEEALAVLHQLSFSDEASIELLSKPECINSMAIMLQRGSAEARLHTVSIFRTMAKVEYNWTWVVEDQGIDLFKSLLELLSDEINTKASSSALDVLIEILNASKKNRLKAIEAGAVCVLIELLPDANRSKCEKILVLIKLLCECAEGRLALAEHRLGIAAVTKKILRVSDTATKYSVKIFWLICTSHPTNNVLKEMLVSGSVKKLLALLHMDGRSSTKDKALKMIKLHGNSWRRYPCFPCELKDYLRLLNDSS</sequence>
<dbReference type="PANTHER" id="PTHR22849">
    <property type="entry name" value="WDSAM1 PROTEIN"/>
    <property type="match status" value="1"/>
</dbReference>
<dbReference type="eggNOG" id="ENOG502QTKN">
    <property type="taxonomic scope" value="Eukaryota"/>
</dbReference>
<gene>
    <name evidence="8" type="primary">LOC104606462</name>
</gene>
<dbReference type="Gene3D" id="1.25.10.10">
    <property type="entry name" value="Leucine-rich Repeat Variant"/>
    <property type="match status" value="1"/>
</dbReference>
<name>A0A1U8AU44_NELNU</name>
<dbReference type="GeneID" id="104606462"/>
<dbReference type="SUPFAM" id="SSF57850">
    <property type="entry name" value="RING/U-box"/>
    <property type="match status" value="1"/>
</dbReference>
<dbReference type="Gene3D" id="3.30.40.10">
    <property type="entry name" value="Zinc/RING finger domain, C3HC4 (zinc finger)"/>
    <property type="match status" value="1"/>
</dbReference>
<dbReference type="GO" id="GO:0016567">
    <property type="term" value="P:protein ubiquitination"/>
    <property type="evidence" value="ECO:0007669"/>
    <property type="project" value="UniProtKB-UniRule"/>
</dbReference>
<dbReference type="PROSITE" id="PS51698">
    <property type="entry name" value="U_BOX"/>
    <property type="match status" value="1"/>
</dbReference>
<dbReference type="InterPro" id="IPR011989">
    <property type="entry name" value="ARM-like"/>
</dbReference>
<dbReference type="EC" id="2.3.2.27" evidence="5"/>
<keyword evidence="7" id="KW-1185">Reference proteome</keyword>
<comment type="function">
    <text evidence="5">Functions as an E3 ubiquitin ligase.</text>
</comment>
<evidence type="ECO:0000256" key="3">
    <source>
        <dbReference type="ARBA" id="ARBA00022679"/>
    </source>
</evidence>
<dbReference type="KEGG" id="nnu:104606462"/>
<proteinExistence type="predicted"/>
<comment type="pathway">
    <text evidence="2 5">Protein modification; protein ubiquitination.</text>
</comment>
<dbReference type="Proteomes" id="UP000189703">
    <property type="component" value="Unplaced"/>
</dbReference>
<dbReference type="OMA" id="REWNENG"/>
<accession>A0A1U8AU44</accession>
<dbReference type="CDD" id="cd16664">
    <property type="entry name" value="RING-Ubox_PUB"/>
    <property type="match status" value="1"/>
</dbReference>
<dbReference type="Pfam" id="PF04564">
    <property type="entry name" value="U-box"/>
    <property type="match status" value="1"/>
</dbReference>
<reference evidence="8" key="1">
    <citation type="submission" date="2025-08" db="UniProtKB">
        <authorList>
            <consortium name="RefSeq"/>
        </authorList>
    </citation>
    <scope>IDENTIFICATION</scope>
</reference>
<evidence type="ECO:0000313" key="8">
    <source>
        <dbReference type="RefSeq" id="XP_010269983.1"/>
    </source>
</evidence>
<evidence type="ECO:0000256" key="4">
    <source>
        <dbReference type="ARBA" id="ARBA00022786"/>
    </source>
</evidence>
<dbReference type="InterPro" id="IPR016024">
    <property type="entry name" value="ARM-type_fold"/>
</dbReference>
<dbReference type="AlphaFoldDB" id="A0A1U8AU44"/>
<protein>
    <recommendedName>
        <fullName evidence="5 6">U-box domain-containing protein</fullName>
        <ecNumber evidence="5">2.3.2.27</ecNumber>
    </recommendedName>
    <alternativeName>
        <fullName evidence="5">RING-type E3 ubiquitin transferase PUB</fullName>
    </alternativeName>
</protein>
<dbReference type="UniPathway" id="UPA00143"/>
<evidence type="ECO:0000256" key="2">
    <source>
        <dbReference type="ARBA" id="ARBA00004906"/>
    </source>
</evidence>
<evidence type="ECO:0000256" key="1">
    <source>
        <dbReference type="ARBA" id="ARBA00000900"/>
    </source>
</evidence>
<dbReference type="InterPro" id="IPR013083">
    <property type="entry name" value="Znf_RING/FYVE/PHD"/>
</dbReference>
<dbReference type="OrthoDB" id="10064100at2759"/>
<dbReference type="Pfam" id="PF25598">
    <property type="entry name" value="ARM_PUB"/>
    <property type="match status" value="1"/>
</dbReference>
<dbReference type="InterPro" id="IPR058678">
    <property type="entry name" value="ARM_PUB"/>
</dbReference>
<keyword evidence="4 5" id="KW-0833">Ubl conjugation pathway</keyword>
<dbReference type="SMART" id="SM00504">
    <property type="entry name" value="Ubox"/>
    <property type="match status" value="1"/>
</dbReference>
<evidence type="ECO:0000313" key="7">
    <source>
        <dbReference type="Proteomes" id="UP000189703"/>
    </source>
</evidence>
<dbReference type="SUPFAM" id="SSF48371">
    <property type="entry name" value="ARM repeat"/>
    <property type="match status" value="1"/>
</dbReference>
<comment type="catalytic activity">
    <reaction evidence="1 5">
        <text>S-ubiquitinyl-[E2 ubiquitin-conjugating enzyme]-L-cysteine + [acceptor protein]-L-lysine = [E2 ubiquitin-conjugating enzyme]-L-cysteine + N(6)-ubiquitinyl-[acceptor protein]-L-lysine.</text>
        <dbReference type="EC" id="2.3.2.27"/>
    </reaction>
</comment>